<gene>
    <name evidence="1" type="ORF">Amon02_000310600</name>
</gene>
<name>A0ACB5SZL1_AMBMO</name>
<evidence type="ECO:0000313" key="1">
    <source>
        <dbReference type="EMBL" id="GME77638.1"/>
    </source>
</evidence>
<protein>
    <submittedName>
        <fullName evidence="1">Unnamed protein product</fullName>
    </submittedName>
</protein>
<sequence length="298" mass="34346">MINNKITKLNVYISSVVPESLFVSTTPDDTFPYQNPNDKSETGPLYRTYGVMNNVDKRIHFSLSVSFSTNCKLVCANKDKSIIKQINGGSLKEQYGFLRDDIDIPFLKRDYDDAFVLHLQKASWSCDDDRLADYRRRLGPRYSFYLPNKEYFDFIGKLIDYMNETGRGDEDIVSLVSYYMRNTRLIELYVYKDYYCKISNSSTFRYPLFEVTINGKITKLDVILNGKVPEYLFVSSKAGKTFPYGKNVKNTPSAPLNKNYGVMNNIDRKINFIARGTDGRDPYCQIVYSNEDEGKMGA</sequence>
<evidence type="ECO:0000313" key="2">
    <source>
        <dbReference type="Proteomes" id="UP001165064"/>
    </source>
</evidence>
<organism evidence="1 2">
    <name type="scientific">Ambrosiozyma monospora</name>
    <name type="common">Yeast</name>
    <name type="synonym">Endomycopsis monosporus</name>
    <dbReference type="NCBI Taxonomy" id="43982"/>
    <lineage>
        <taxon>Eukaryota</taxon>
        <taxon>Fungi</taxon>
        <taxon>Dikarya</taxon>
        <taxon>Ascomycota</taxon>
        <taxon>Saccharomycotina</taxon>
        <taxon>Pichiomycetes</taxon>
        <taxon>Pichiales</taxon>
        <taxon>Pichiaceae</taxon>
        <taxon>Ambrosiozyma</taxon>
    </lineage>
</organism>
<comment type="caution">
    <text evidence="1">The sequence shown here is derived from an EMBL/GenBank/DDBJ whole genome shotgun (WGS) entry which is preliminary data.</text>
</comment>
<reference evidence="1" key="1">
    <citation type="submission" date="2023-04" db="EMBL/GenBank/DDBJ databases">
        <title>Ambrosiozyma monospora NBRC 10751.</title>
        <authorList>
            <person name="Ichikawa N."/>
            <person name="Sato H."/>
            <person name="Tonouchi N."/>
        </authorList>
    </citation>
    <scope>NUCLEOTIDE SEQUENCE</scope>
    <source>
        <strain evidence="1">NBRC 10751</strain>
    </source>
</reference>
<proteinExistence type="predicted"/>
<keyword evidence="2" id="KW-1185">Reference proteome</keyword>
<accession>A0ACB5SZL1</accession>
<dbReference type="EMBL" id="BSXS01001922">
    <property type="protein sequence ID" value="GME77638.1"/>
    <property type="molecule type" value="Genomic_DNA"/>
</dbReference>
<dbReference type="Proteomes" id="UP001165064">
    <property type="component" value="Unassembled WGS sequence"/>
</dbReference>